<accession>A0A814R9B1</accession>
<comment type="caution">
    <text evidence="1">The sequence shown here is derived from an EMBL/GenBank/DDBJ whole genome shotgun (WGS) entry which is preliminary data.</text>
</comment>
<protein>
    <submittedName>
        <fullName evidence="1">Uncharacterized protein</fullName>
    </submittedName>
</protein>
<dbReference type="OrthoDB" id="10156751at2759"/>
<evidence type="ECO:0000313" key="2">
    <source>
        <dbReference type="Proteomes" id="UP000663879"/>
    </source>
</evidence>
<dbReference type="EMBL" id="CAJNOC010009437">
    <property type="protein sequence ID" value="CAF1128993.1"/>
    <property type="molecule type" value="Genomic_DNA"/>
</dbReference>
<name>A0A814R9B1_9BILA</name>
<organism evidence="1 2">
    <name type="scientific">Brachionus calyciflorus</name>
    <dbReference type="NCBI Taxonomy" id="104777"/>
    <lineage>
        <taxon>Eukaryota</taxon>
        <taxon>Metazoa</taxon>
        <taxon>Spiralia</taxon>
        <taxon>Gnathifera</taxon>
        <taxon>Rotifera</taxon>
        <taxon>Eurotatoria</taxon>
        <taxon>Monogononta</taxon>
        <taxon>Pseudotrocha</taxon>
        <taxon>Ploima</taxon>
        <taxon>Brachionidae</taxon>
        <taxon>Brachionus</taxon>
    </lineage>
</organism>
<feature type="non-terminal residue" evidence="1">
    <location>
        <position position="1"/>
    </location>
</feature>
<evidence type="ECO:0000313" key="1">
    <source>
        <dbReference type="EMBL" id="CAF1128993.1"/>
    </source>
</evidence>
<keyword evidence="2" id="KW-1185">Reference proteome</keyword>
<gene>
    <name evidence="1" type="ORF">OXX778_LOCUS22387</name>
</gene>
<sequence length="68" mass="7883">TIHKVLKLDTIEERANKLFIKFLTTKSNHELIANDINQFVESQTDNPKGFKTLYSTILNKVNENIHNV</sequence>
<dbReference type="Proteomes" id="UP000663879">
    <property type="component" value="Unassembled WGS sequence"/>
</dbReference>
<dbReference type="AlphaFoldDB" id="A0A814R9B1"/>
<reference evidence="1" key="1">
    <citation type="submission" date="2021-02" db="EMBL/GenBank/DDBJ databases">
        <authorList>
            <person name="Nowell W R."/>
        </authorList>
    </citation>
    <scope>NUCLEOTIDE SEQUENCE</scope>
    <source>
        <strain evidence="1">Ploen Becks lab</strain>
    </source>
</reference>
<proteinExistence type="predicted"/>